<evidence type="ECO:0000313" key="9">
    <source>
        <dbReference type="Proteomes" id="UP000008305"/>
    </source>
</evidence>
<keyword evidence="5 6" id="KW-0173">Coenzyme A biosynthesis</keyword>
<dbReference type="CDD" id="cd02022">
    <property type="entry name" value="DPCK"/>
    <property type="match status" value="1"/>
</dbReference>
<keyword evidence="9" id="KW-1185">Reference proteome</keyword>
<keyword evidence="4 6" id="KW-0067">ATP-binding</keyword>
<keyword evidence="2 6" id="KW-0808">Transferase</keyword>
<dbReference type="Proteomes" id="UP000008305">
    <property type="component" value="Chromosome"/>
</dbReference>
<keyword evidence="6 8" id="KW-0418">Kinase</keyword>
<comment type="pathway">
    <text evidence="6">Cofactor biosynthesis; coenzyme A biosynthesis; CoA from (R)-pantothenate: step 5/5.</text>
</comment>
<evidence type="ECO:0000313" key="8">
    <source>
        <dbReference type="EMBL" id="AEB41432.1"/>
    </source>
</evidence>
<sequence length="205" mass="23264">MGRMLKLLKVSITGDLSSGKTEASRIFQELGAFVVSADKISHSFLILHTHIGCQIVDLLGPEVIVDGTLSSRAMAEKVFKSPSLLEGLEKILHPEVCRIIEEQYDQAAQSRRYPLFVAEVPLLYEIHYADWFDKVILIAADEDVRRRRFIKKTGFSGENFYQRCARFSDFAEKAAQADIVIENNGSKEEFHQKVEEYFYALKGAI</sequence>
<dbReference type="GO" id="GO:0015937">
    <property type="term" value="P:coenzyme A biosynthetic process"/>
    <property type="evidence" value="ECO:0007669"/>
    <property type="project" value="UniProtKB-UniRule"/>
</dbReference>
<dbReference type="KEGG" id="cpm:G5S_0438"/>
<evidence type="ECO:0000256" key="3">
    <source>
        <dbReference type="ARBA" id="ARBA00022741"/>
    </source>
</evidence>
<dbReference type="GO" id="GO:0005524">
    <property type="term" value="F:ATP binding"/>
    <property type="evidence" value="ECO:0007669"/>
    <property type="project" value="UniProtKB-UniRule"/>
</dbReference>
<dbReference type="InterPro" id="IPR027417">
    <property type="entry name" value="P-loop_NTPase"/>
</dbReference>
<evidence type="ECO:0000256" key="5">
    <source>
        <dbReference type="ARBA" id="ARBA00022993"/>
    </source>
</evidence>
<comment type="function">
    <text evidence="6">Catalyzes the phosphorylation of the 3'-hydroxyl group of dephosphocoenzyme A to form coenzyme A.</text>
</comment>
<proteinExistence type="inferred from homology"/>
<reference evidence="8 9" key="1">
    <citation type="journal article" date="2011" name="J. Bacteriol.">
        <title>Genome sequence of the obligate intracellular animal pathogen Chlamydia pecorum E58.</title>
        <authorList>
            <person name="Mojica S."/>
            <person name="Huot Creasy H."/>
            <person name="Daugherty S."/>
            <person name="Read T.D."/>
            <person name="Kim T."/>
            <person name="Kaltenboeck B."/>
            <person name="Bavoil P."/>
            <person name="Myers G.S."/>
        </authorList>
    </citation>
    <scope>NUCLEOTIDE SEQUENCE [LARGE SCALE GENOMIC DNA]</scope>
    <source>
        <strain evidence="8 9">E58</strain>
    </source>
</reference>
<dbReference type="InterPro" id="IPR001977">
    <property type="entry name" value="Depp_CoAkinase"/>
</dbReference>
<dbReference type="GO" id="GO:0005737">
    <property type="term" value="C:cytoplasm"/>
    <property type="evidence" value="ECO:0007669"/>
    <property type="project" value="UniProtKB-SubCell"/>
</dbReference>
<gene>
    <name evidence="6 8" type="primary">coaE</name>
    <name evidence="8" type="ordered locus">G5S_0438</name>
</gene>
<comment type="similarity">
    <text evidence="1 6">Belongs to the CoaE family.</text>
</comment>
<comment type="catalytic activity">
    <reaction evidence="6">
        <text>3'-dephospho-CoA + ATP = ADP + CoA + H(+)</text>
        <dbReference type="Rhea" id="RHEA:18245"/>
        <dbReference type="ChEBI" id="CHEBI:15378"/>
        <dbReference type="ChEBI" id="CHEBI:30616"/>
        <dbReference type="ChEBI" id="CHEBI:57287"/>
        <dbReference type="ChEBI" id="CHEBI:57328"/>
        <dbReference type="ChEBI" id="CHEBI:456216"/>
        <dbReference type="EC" id="2.7.1.24"/>
    </reaction>
</comment>
<organism evidence="8 9">
    <name type="scientific">Chlamydia pecorum (strain ATCC VR-628 / DSM 29919 / E58)</name>
    <name type="common">Chlamydophila pecorum</name>
    <dbReference type="NCBI Taxonomy" id="331635"/>
    <lineage>
        <taxon>Bacteria</taxon>
        <taxon>Pseudomonadati</taxon>
        <taxon>Chlamydiota</taxon>
        <taxon>Chlamydiia</taxon>
        <taxon>Chlamydiales</taxon>
        <taxon>Chlamydiaceae</taxon>
        <taxon>Chlamydia/Chlamydophila group</taxon>
        <taxon>Chlamydia</taxon>
    </lineage>
</organism>
<keyword evidence="3 6" id="KW-0547">Nucleotide-binding</keyword>
<dbReference type="PANTHER" id="PTHR10695">
    <property type="entry name" value="DEPHOSPHO-COA KINASE-RELATED"/>
    <property type="match status" value="1"/>
</dbReference>
<evidence type="ECO:0000256" key="4">
    <source>
        <dbReference type="ARBA" id="ARBA00022840"/>
    </source>
</evidence>
<evidence type="ECO:0000256" key="2">
    <source>
        <dbReference type="ARBA" id="ARBA00022679"/>
    </source>
</evidence>
<dbReference type="HAMAP" id="MF_00376">
    <property type="entry name" value="Dephospho_CoA_kinase"/>
    <property type="match status" value="1"/>
</dbReference>
<dbReference type="EC" id="2.7.1.24" evidence="6 7"/>
<keyword evidence="6" id="KW-0963">Cytoplasm</keyword>
<dbReference type="PANTHER" id="PTHR10695:SF46">
    <property type="entry name" value="BIFUNCTIONAL COENZYME A SYNTHASE-RELATED"/>
    <property type="match status" value="1"/>
</dbReference>
<dbReference type="EMBL" id="CP002608">
    <property type="protein sequence ID" value="AEB41432.1"/>
    <property type="molecule type" value="Genomic_DNA"/>
</dbReference>
<evidence type="ECO:0000256" key="6">
    <source>
        <dbReference type="HAMAP-Rule" id="MF_00376"/>
    </source>
</evidence>
<dbReference type="AlphaFoldDB" id="A0AA34RCZ8"/>
<dbReference type="GO" id="GO:0004140">
    <property type="term" value="F:dephospho-CoA kinase activity"/>
    <property type="evidence" value="ECO:0007669"/>
    <property type="project" value="UniProtKB-UniRule"/>
</dbReference>
<accession>A0AA34RCZ8</accession>
<dbReference type="Gene3D" id="3.40.50.300">
    <property type="entry name" value="P-loop containing nucleotide triphosphate hydrolases"/>
    <property type="match status" value="1"/>
</dbReference>
<evidence type="ECO:0000256" key="7">
    <source>
        <dbReference type="NCBIfam" id="TIGR00152"/>
    </source>
</evidence>
<feature type="binding site" evidence="6">
    <location>
        <begin position="17"/>
        <end position="22"/>
    </location>
    <ligand>
        <name>ATP</name>
        <dbReference type="ChEBI" id="CHEBI:30616"/>
    </ligand>
</feature>
<dbReference type="Pfam" id="PF01121">
    <property type="entry name" value="CoaE"/>
    <property type="match status" value="1"/>
</dbReference>
<name>A0AA34RCZ8_CHLPE</name>
<protein>
    <recommendedName>
        <fullName evidence="6 7">Dephospho-CoA kinase</fullName>
        <ecNumber evidence="6 7">2.7.1.24</ecNumber>
    </recommendedName>
    <alternativeName>
        <fullName evidence="6">Dephosphocoenzyme A kinase</fullName>
    </alternativeName>
</protein>
<dbReference type="SUPFAM" id="SSF52540">
    <property type="entry name" value="P-loop containing nucleoside triphosphate hydrolases"/>
    <property type="match status" value="1"/>
</dbReference>
<evidence type="ECO:0000256" key="1">
    <source>
        <dbReference type="ARBA" id="ARBA00009018"/>
    </source>
</evidence>
<dbReference type="NCBIfam" id="TIGR00152">
    <property type="entry name" value="dephospho-CoA kinase"/>
    <property type="match status" value="1"/>
</dbReference>
<comment type="subcellular location">
    <subcellularLocation>
        <location evidence="6">Cytoplasm</location>
    </subcellularLocation>
</comment>
<dbReference type="PROSITE" id="PS51219">
    <property type="entry name" value="DPCK"/>
    <property type="match status" value="1"/>
</dbReference>